<evidence type="ECO:0000313" key="9">
    <source>
        <dbReference type="EMBL" id="KIZ39143.1"/>
    </source>
</evidence>
<feature type="transmembrane region" description="Helical" evidence="7">
    <location>
        <begin position="196"/>
        <end position="218"/>
    </location>
</feature>
<dbReference type="CDD" id="cd06261">
    <property type="entry name" value="TM_PBP2"/>
    <property type="match status" value="1"/>
</dbReference>
<evidence type="ECO:0000256" key="2">
    <source>
        <dbReference type="ARBA" id="ARBA00022448"/>
    </source>
</evidence>
<feature type="transmembrane region" description="Helical" evidence="7">
    <location>
        <begin position="7"/>
        <end position="31"/>
    </location>
</feature>
<name>A0A0D7EEH0_RHOPL</name>
<feature type="transmembrane region" description="Helical" evidence="7">
    <location>
        <begin position="69"/>
        <end position="90"/>
    </location>
</feature>
<keyword evidence="3" id="KW-1003">Cell membrane</keyword>
<dbReference type="PROSITE" id="PS50928">
    <property type="entry name" value="ABC_TM1"/>
    <property type="match status" value="1"/>
</dbReference>
<dbReference type="PANTHER" id="PTHR30193">
    <property type="entry name" value="ABC TRANSPORTER PERMEASE PROTEIN"/>
    <property type="match status" value="1"/>
</dbReference>
<feature type="transmembrane region" description="Helical" evidence="7">
    <location>
        <begin position="102"/>
        <end position="122"/>
    </location>
</feature>
<dbReference type="PATRIC" id="fig|1076.23.peg.4992"/>
<dbReference type="GO" id="GO:0055085">
    <property type="term" value="P:transmembrane transport"/>
    <property type="evidence" value="ECO:0007669"/>
    <property type="project" value="InterPro"/>
</dbReference>
<evidence type="ECO:0000256" key="4">
    <source>
        <dbReference type="ARBA" id="ARBA00022692"/>
    </source>
</evidence>
<keyword evidence="4 7" id="KW-0812">Transmembrane</keyword>
<feature type="transmembrane region" description="Helical" evidence="7">
    <location>
        <begin position="151"/>
        <end position="175"/>
    </location>
</feature>
<comment type="similarity">
    <text evidence="7">Belongs to the binding-protein-dependent transport system permease family.</text>
</comment>
<dbReference type="EMBL" id="JXXE01000461">
    <property type="protein sequence ID" value="KIZ39143.1"/>
    <property type="molecule type" value="Genomic_DNA"/>
</dbReference>
<evidence type="ECO:0000259" key="8">
    <source>
        <dbReference type="PROSITE" id="PS50928"/>
    </source>
</evidence>
<dbReference type="InterPro" id="IPR035906">
    <property type="entry name" value="MetI-like_sf"/>
</dbReference>
<evidence type="ECO:0000313" key="10">
    <source>
        <dbReference type="Proteomes" id="UP000032515"/>
    </source>
</evidence>
<proteinExistence type="inferred from homology"/>
<keyword evidence="6 7" id="KW-0472">Membrane</keyword>
<evidence type="ECO:0000256" key="7">
    <source>
        <dbReference type="RuleBase" id="RU363032"/>
    </source>
</evidence>
<dbReference type="Gene3D" id="1.10.3720.10">
    <property type="entry name" value="MetI-like"/>
    <property type="match status" value="1"/>
</dbReference>
<protein>
    <submittedName>
        <fullName evidence="9">ABC transporter permease</fullName>
    </submittedName>
</protein>
<gene>
    <name evidence="9" type="ORF">OO17_21375</name>
</gene>
<comment type="subcellular location">
    <subcellularLocation>
        <location evidence="1 7">Cell membrane</location>
        <topology evidence="1 7">Multi-pass membrane protein</topology>
    </subcellularLocation>
</comment>
<reference evidence="9 10" key="1">
    <citation type="submission" date="2014-11" db="EMBL/GenBank/DDBJ databases">
        <title>Genomics and ecophysiology of heterotrophic nitrogen fixing bacteria isolated from estuarine surface water.</title>
        <authorList>
            <person name="Bentzon-Tilia M."/>
            <person name="Severin I."/>
            <person name="Hansen L.H."/>
            <person name="Riemann L."/>
        </authorList>
    </citation>
    <scope>NUCLEOTIDE SEQUENCE [LARGE SCALE GENOMIC DNA]</scope>
    <source>
        <strain evidence="9 10">BAL398</strain>
    </source>
</reference>
<keyword evidence="5 7" id="KW-1133">Transmembrane helix</keyword>
<evidence type="ECO:0000256" key="5">
    <source>
        <dbReference type="ARBA" id="ARBA00022989"/>
    </source>
</evidence>
<feature type="transmembrane region" description="Helical" evidence="7">
    <location>
        <begin position="257"/>
        <end position="281"/>
    </location>
</feature>
<evidence type="ECO:0000256" key="1">
    <source>
        <dbReference type="ARBA" id="ARBA00004651"/>
    </source>
</evidence>
<dbReference type="PANTHER" id="PTHR30193:SF37">
    <property type="entry name" value="INNER MEMBRANE ABC TRANSPORTER PERMEASE PROTEIN YCJO"/>
    <property type="match status" value="1"/>
</dbReference>
<accession>A0A0D7EEH0</accession>
<dbReference type="AlphaFoldDB" id="A0A0D7EEH0"/>
<feature type="domain" description="ABC transmembrane type-1" evidence="8">
    <location>
        <begin position="65"/>
        <end position="275"/>
    </location>
</feature>
<keyword evidence="2 7" id="KW-0813">Transport</keyword>
<dbReference type="Pfam" id="PF00528">
    <property type="entry name" value="BPD_transp_1"/>
    <property type="match status" value="1"/>
</dbReference>
<dbReference type="GO" id="GO:0005886">
    <property type="term" value="C:plasma membrane"/>
    <property type="evidence" value="ECO:0007669"/>
    <property type="project" value="UniProtKB-SubCell"/>
</dbReference>
<dbReference type="InterPro" id="IPR051393">
    <property type="entry name" value="ABC_transporter_permease"/>
</dbReference>
<evidence type="ECO:0000256" key="6">
    <source>
        <dbReference type="ARBA" id="ARBA00023136"/>
    </source>
</evidence>
<comment type="caution">
    <text evidence="9">The sequence shown here is derived from an EMBL/GenBank/DDBJ whole genome shotgun (WGS) entry which is preliminary data.</text>
</comment>
<evidence type="ECO:0000256" key="3">
    <source>
        <dbReference type="ARBA" id="ARBA00022475"/>
    </source>
</evidence>
<dbReference type="Proteomes" id="UP000032515">
    <property type="component" value="Unassembled WGS sequence"/>
</dbReference>
<organism evidence="9 10">
    <name type="scientific">Rhodopseudomonas palustris</name>
    <dbReference type="NCBI Taxonomy" id="1076"/>
    <lineage>
        <taxon>Bacteria</taxon>
        <taxon>Pseudomonadati</taxon>
        <taxon>Pseudomonadota</taxon>
        <taxon>Alphaproteobacteria</taxon>
        <taxon>Hyphomicrobiales</taxon>
        <taxon>Nitrobacteraceae</taxon>
        <taxon>Rhodopseudomonas</taxon>
    </lineage>
</organism>
<sequence length="288" mass="32104">MNIHLQGWLLALPAVLLLAAFTHIPAIVTIIDSFYSTPRGRRRAMFVGLDQYHTMLADPIFWKAFNNNLLYAAVTVPVAIALALGMALWVNGQIKGRTALRLAFFTPTVLPMVAAANIWLFFYTSDYGLLNQIGRAFGFASVNWLGSTDTVLWSLMAVTIWKEAGFFMIFFLAALQQVPPDLYEAARMENAGRWTVFRRITWPLVMPTTLFVAINALINAFRIVDQVIAMTGGGPNNASTLLLFYIYQVGFSFWDSAYAAALSVVLLGVLGSVALAQFYLLDRKVHYR</sequence>
<dbReference type="SUPFAM" id="SSF161098">
    <property type="entry name" value="MetI-like"/>
    <property type="match status" value="1"/>
</dbReference>
<dbReference type="InterPro" id="IPR000515">
    <property type="entry name" value="MetI-like"/>
</dbReference>